<dbReference type="EMBL" id="JAAAJB010000443">
    <property type="protein sequence ID" value="KAG0255742.1"/>
    <property type="molecule type" value="Genomic_DNA"/>
</dbReference>
<evidence type="ECO:0000256" key="6">
    <source>
        <dbReference type="ARBA" id="ARBA00023136"/>
    </source>
</evidence>
<dbReference type="Proteomes" id="UP000807716">
    <property type="component" value="Unassembled WGS sequence"/>
</dbReference>
<feature type="region of interest" description="Disordered" evidence="9">
    <location>
        <begin position="284"/>
        <end position="508"/>
    </location>
</feature>
<dbReference type="Gene3D" id="1.25.40.10">
    <property type="entry name" value="Tetratricopeptide repeat domain"/>
    <property type="match status" value="1"/>
</dbReference>
<feature type="compositionally biased region" description="Low complexity" evidence="9">
    <location>
        <begin position="384"/>
        <end position="399"/>
    </location>
</feature>
<dbReference type="AlphaFoldDB" id="A0A9P6PZ32"/>
<evidence type="ECO:0000256" key="7">
    <source>
        <dbReference type="ARBA" id="ARBA00040047"/>
    </source>
</evidence>
<gene>
    <name evidence="10" type="ORF">DFQ27_006082</name>
</gene>
<organism evidence="10 11">
    <name type="scientific">Actinomortierella ambigua</name>
    <dbReference type="NCBI Taxonomy" id="1343610"/>
    <lineage>
        <taxon>Eukaryota</taxon>
        <taxon>Fungi</taxon>
        <taxon>Fungi incertae sedis</taxon>
        <taxon>Mucoromycota</taxon>
        <taxon>Mortierellomycotina</taxon>
        <taxon>Mortierellomycetes</taxon>
        <taxon>Mortierellales</taxon>
        <taxon>Mortierellaceae</taxon>
        <taxon>Actinomortierella</taxon>
    </lineage>
</organism>
<dbReference type="PANTHER" id="PTHR13768">
    <property type="entry name" value="SOLUBLE NSF ATTACHMENT PROTEIN SNAP"/>
    <property type="match status" value="1"/>
</dbReference>
<evidence type="ECO:0000256" key="5">
    <source>
        <dbReference type="ARBA" id="ARBA00022927"/>
    </source>
</evidence>
<dbReference type="GO" id="GO:0031201">
    <property type="term" value="C:SNARE complex"/>
    <property type="evidence" value="ECO:0007669"/>
    <property type="project" value="TreeGrafter"/>
</dbReference>
<feature type="compositionally biased region" description="Low complexity" evidence="9">
    <location>
        <begin position="473"/>
        <end position="488"/>
    </location>
</feature>
<dbReference type="OrthoDB" id="9984275at2759"/>
<keyword evidence="11" id="KW-1185">Reference proteome</keyword>
<evidence type="ECO:0000313" key="11">
    <source>
        <dbReference type="Proteomes" id="UP000807716"/>
    </source>
</evidence>
<comment type="subcellular location">
    <subcellularLocation>
        <location evidence="1">Membrane</location>
        <topology evidence="1">Peripheral membrane protein</topology>
    </subcellularLocation>
</comment>
<protein>
    <recommendedName>
        <fullName evidence="7">Gamma-soluble NSF attachment protein</fullName>
    </recommendedName>
    <alternativeName>
        <fullName evidence="8">N-ethylmaleimide-sensitive factor attachment protein gamma</fullName>
    </alternativeName>
</protein>
<evidence type="ECO:0000256" key="3">
    <source>
        <dbReference type="ARBA" id="ARBA00022448"/>
    </source>
</evidence>
<evidence type="ECO:0000256" key="4">
    <source>
        <dbReference type="ARBA" id="ARBA00022892"/>
    </source>
</evidence>
<feature type="compositionally biased region" description="Low complexity" evidence="9">
    <location>
        <begin position="442"/>
        <end position="453"/>
    </location>
</feature>
<keyword evidence="5" id="KW-0653">Protein transport</keyword>
<sequence length="508" mass="56701">MSLEEARLKDAVKWMHEAEKHTEKGWFKKPDWDLAAQYYEKAATSFKAGKSYDQAVQAFVKASDAMAMASSIFMAARAMENAATVALQNLSQPERAADMYKKASEYYTQNMTPDRAAEMLEKSAKAMEPVSVDTAINLYIGALNIYDAEDRARYATDTFKRAISLMVKHRRFDNALETLQRLGMVQEKTSNKTAYYKTLLSIVIIRLAAGDEVDAGKRFQSFCSVDGFVRSEECAIAHAMLDAFEHRDQQYFDQTASRQHIGFLDNEIAKLVRSIKVSTDLIGGGGFEDPNAPRPGSGGPPGNAGYGQPGPYDNKQQQQQGFPPSFQQQPYQQPGFQQGPPPPPLPSSHQQQFQQGPPPPPAPAQQFQQHDYKQPRPTNPSRDQFQQPPQHQQGPPQGGLYQAHPTGGYTEDPAPPRYTPNRSHHPDAERNSSDWSALTEKPSQQQQPSPQAPSHHHDQQHQAPYQPAPPPQHQYQPPQQQQQQPFQGQGQGQSSSSRYLDGDSDDLL</sequence>
<name>A0A9P6PZ32_9FUNG</name>
<evidence type="ECO:0000256" key="2">
    <source>
        <dbReference type="ARBA" id="ARBA00010050"/>
    </source>
</evidence>
<dbReference type="PANTHER" id="PTHR13768:SF2">
    <property type="entry name" value="GAMMA-SOLUBLE NSF ATTACHMENT PROTEIN"/>
    <property type="match status" value="1"/>
</dbReference>
<comment type="caution">
    <text evidence="10">The sequence shown here is derived from an EMBL/GenBank/DDBJ whole genome shotgun (WGS) entry which is preliminary data.</text>
</comment>
<evidence type="ECO:0000313" key="10">
    <source>
        <dbReference type="EMBL" id="KAG0255742.1"/>
    </source>
</evidence>
<keyword evidence="4" id="KW-0931">ER-Golgi transport</keyword>
<evidence type="ECO:0000256" key="8">
    <source>
        <dbReference type="ARBA" id="ARBA00042485"/>
    </source>
</evidence>
<dbReference type="InterPro" id="IPR011990">
    <property type="entry name" value="TPR-like_helical_dom_sf"/>
</dbReference>
<dbReference type="GO" id="GO:0006886">
    <property type="term" value="P:intracellular protein transport"/>
    <property type="evidence" value="ECO:0007669"/>
    <property type="project" value="InterPro"/>
</dbReference>
<dbReference type="Pfam" id="PF14938">
    <property type="entry name" value="SNAP"/>
    <property type="match status" value="1"/>
</dbReference>
<feature type="compositionally biased region" description="Gly residues" evidence="9">
    <location>
        <begin position="296"/>
        <end position="308"/>
    </location>
</feature>
<dbReference type="GO" id="GO:0005483">
    <property type="term" value="F:soluble NSF attachment protein activity"/>
    <property type="evidence" value="ECO:0007669"/>
    <property type="project" value="TreeGrafter"/>
</dbReference>
<dbReference type="SUPFAM" id="SSF48452">
    <property type="entry name" value="TPR-like"/>
    <property type="match status" value="1"/>
</dbReference>
<evidence type="ECO:0000256" key="1">
    <source>
        <dbReference type="ARBA" id="ARBA00004170"/>
    </source>
</evidence>
<keyword evidence="3" id="KW-0813">Transport</keyword>
<proteinExistence type="inferred from homology"/>
<evidence type="ECO:0000256" key="9">
    <source>
        <dbReference type="SAM" id="MobiDB-lite"/>
    </source>
</evidence>
<keyword evidence="6" id="KW-0472">Membrane</keyword>
<comment type="similarity">
    <text evidence="2">Belongs to the SNAP family.</text>
</comment>
<dbReference type="InterPro" id="IPR000744">
    <property type="entry name" value="NSF_attach"/>
</dbReference>
<dbReference type="GO" id="GO:0019905">
    <property type="term" value="F:syntaxin binding"/>
    <property type="evidence" value="ECO:0007669"/>
    <property type="project" value="TreeGrafter"/>
</dbReference>
<accession>A0A9P6PZ32</accession>
<feature type="compositionally biased region" description="Low complexity" evidence="9">
    <location>
        <begin position="309"/>
        <end position="338"/>
    </location>
</feature>
<dbReference type="GO" id="GO:0016192">
    <property type="term" value="P:vesicle-mediated transport"/>
    <property type="evidence" value="ECO:0007669"/>
    <property type="project" value="UniProtKB-KW"/>
</dbReference>
<reference evidence="10" key="1">
    <citation type="journal article" date="2020" name="Fungal Divers.">
        <title>Resolving the Mortierellaceae phylogeny through synthesis of multi-gene phylogenetics and phylogenomics.</title>
        <authorList>
            <person name="Vandepol N."/>
            <person name="Liber J."/>
            <person name="Desiro A."/>
            <person name="Na H."/>
            <person name="Kennedy M."/>
            <person name="Barry K."/>
            <person name="Grigoriev I.V."/>
            <person name="Miller A.N."/>
            <person name="O'Donnell K."/>
            <person name="Stajich J.E."/>
            <person name="Bonito G."/>
        </authorList>
    </citation>
    <scope>NUCLEOTIDE SEQUENCE</scope>
    <source>
        <strain evidence="10">BC1065</strain>
    </source>
</reference>
<dbReference type="GO" id="GO:0005774">
    <property type="term" value="C:vacuolar membrane"/>
    <property type="evidence" value="ECO:0007669"/>
    <property type="project" value="TreeGrafter"/>
</dbReference>